<gene>
    <name evidence="1" type="ORF">C1C91_21890</name>
</gene>
<protein>
    <submittedName>
        <fullName evidence="1">Uncharacterized protein</fullName>
    </submittedName>
</protein>
<evidence type="ECO:0000313" key="1">
    <source>
        <dbReference type="EMBL" id="QLI60232.1"/>
    </source>
</evidence>
<reference evidence="1" key="1">
    <citation type="journal article" date="2019" name="J Environ">
        <title>Genetic characterization and potential molecular dissemination mechanism of tet (31) gene in Aeromonas caviae from an oxytetracycline wastewater treatment system.</title>
        <authorList>
            <person name="Shi Y."/>
            <person name="Tian Z."/>
            <person name="Leclercq S.O."/>
            <person name="Zhang H."/>
            <person name="Yang M."/>
            <person name="Zhang Y."/>
        </authorList>
    </citation>
    <scope>NUCLEOTIDE SEQUENCE</scope>
    <source>
        <strain evidence="1">T25-39</strain>
    </source>
</reference>
<sequence>MVGSKIFLVKKEPDRALAKPNHGPLMGAQEWAGNQRRVMEGQTPNSMFKKGLKLISKNCVLKYRKQDTGLMAGV</sequence>
<dbReference type="EMBL" id="CP025706">
    <property type="protein sequence ID" value="QLI60232.1"/>
    <property type="molecule type" value="Genomic_DNA"/>
</dbReference>
<accession>A0A7D5UJX1</accession>
<dbReference type="Proteomes" id="UP000266778">
    <property type="component" value="Chromosome"/>
</dbReference>
<dbReference type="AlphaFoldDB" id="A0A7D5UJX1"/>
<name>A0A7D5UJX1_AERCA</name>
<organism evidence="1 2">
    <name type="scientific">Aeromonas caviae</name>
    <name type="common">Aeromonas punctata</name>
    <dbReference type="NCBI Taxonomy" id="648"/>
    <lineage>
        <taxon>Bacteria</taxon>
        <taxon>Pseudomonadati</taxon>
        <taxon>Pseudomonadota</taxon>
        <taxon>Gammaproteobacteria</taxon>
        <taxon>Aeromonadales</taxon>
        <taxon>Aeromonadaceae</taxon>
        <taxon>Aeromonas</taxon>
    </lineage>
</organism>
<evidence type="ECO:0000313" key="2">
    <source>
        <dbReference type="Proteomes" id="UP000266778"/>
    </source>
</evidence>
<proteinExistence type="predicted"/>